<comment type="similarity">
    <text evidence="3 8">Belongs to the NAD(P)-dependent epimerase/dehydratase family. dTDP-glucose dehydratase subfamily.</text>
</comment>
<sequence length="343" mass="37383">MRILVTGGAGFIGSHYVRRLLAGAYPGFADAKVVVLDKLTYAGSRENLDPVAADPRLEFVHGDICDRDLLARSMGGVDVVLHFAAETHVDRSIEGSDAFVMTNLVGTDALLRAALDAGVGRFVHVSTDEVYGSIDTGSWPEEHALEPNSPYSAAKAGSDLLARAYHRTHGLPVCITRCSNNYGPYQYPEKMLPRFITNLLDDRPVPLYGDGGNVRDWLHVDDHCRAVQLVAESGTPGEVYNIGGGTELTNRELTEHLLRVFGLDWSAVQPVADRKGHDRRYSVDHTKIVRELGYAPAVDFAEGLAATVDWYRQNRSWWEPLKRAAESPADTAGSPADTAGGAR</sequence>
<dbReference type="InterPro" id="IPR016040">
    <property type="entry name" value="NAD(P)-bd_dom"/>
</dbReference>
<evidence type="ECO:0000256" key="3">
    <source>
        <dbReference type="ARBA" id="ARBA00008178"/>
    </source>
</evidence>
<evidence type="ECO:0000313" key="12">
    <source>
        <dbReference type="Proteomes" id="UP000598360"/>
    </source>
</evidence>
<evidence type="ECO:0000256" key="9">
    <source>
        <dbReference type="SAM" id="MobiDB-lite"/>
    </source>
</evidence>
<dbReference type="InterPro" id="IPR020904">
    <property type="entry name" value="Sc_DH/Rdtase_CS"/>
</dbReference>
<dbReference type="CDD" id="cd05246">
    <property type="entry name" value="dTDP_GD_SDR_e"/>
    <property type="match status" value="1"/>
</dbReference>
<keyword evidence="6" id="KW-0520">NAD</keyword>
<feature type="domain" description="NAD(P)-binding" evidence="10">
    <location>
        <begin position="4"/>
        <end position="305"/>
    </location>
</feature>
<keyword evidence="7 8" id="KW-0456">Lyase</keyword>
<feature type="region of interest" description="Disordered" evidence="9">
    <location>
        <begin position="322"/>
        <end position="343"/>
    </location>
</feature>
<keyword evidence="12" id="KW-1185">Reference proteome</keyword>
<dbReference type="PROSITE" id="PS00061">
    <property type="entry name" value="ADH_SHORT"/>
    <property type="match status" value="1"/>
</dbReference>
<dbReference type="FunFam" id="3.40.50.720:FF:000304">
    <property type="entry name" value="UDP-glucose 4,6-dehydratase"/>
    <property type="match status" value="1"/>
</dbReference>
<proteinExistence type="inferred from homology"/>
<comment type="caution">
    <text evidence="11">The sequence shown here is derived from an EMBL/GenBank/DDBJ whole genome shotgun (WGS) entry which is preliminary data.</text>
</comment>
<gene>
    <name evidence="11" type="primary">rfbB</name>
    <name evidence="11" type="ORF">IQ251_18140</name>
</gene>
<dbReference type="Proteomes" id="UP000598360">
    <property type="component" value="Unassembled WGS sequence"/>
</dbReference>
<comment type="catalytic activity">
    <reaction evidence="1 8">
        <text>dTDP-alpha-D-glucose = dTDP-4-dehydro-6-deoxy-alpha-D-glucose + H2O</text>
        <dbReference type="Rhea" id="RHEA:17221"/>
        <dbReference type="ChEBI" id="CHEBI:15377"/>
        <dbReference type="ChEBI" id="CHEBI:57477"/>
        <dbReference type="ChEBI" id="CHEBI:57649"/>
        <dbReference type="EC" id="4.2.1.46"/>
    </reaction>
</comment>
<evidence type="ECO:0000256" key="8">
    <source>
        <dbReference type="RuleBase" id="RU004473"/>
    </source>
</evidence>
<dbReference type="Gene3D" id="3.90.25.10">
    <property type="entry name" value="UDP-galactose 4-epimerase, domain 1"/>
    <property type="match status" value="1"/>
</dbReference>
<evidence type="ECO:0000256" key="6">
    <source>
        <dbReference type="ARBA" id="ARBA00023027"/>
    </source>
</evidence>
<evidence type="ECO:0000313" key="11">
    <source>
        <dbReference type="EMBL" id="MBE9376375.1"/>
    </source>
</evidence>
<dbReference type="InterPro" id="IPR036291">
    <property type="entry name" value="NAD(P)-bd_dom_sf"/>
</dbReference>
<dbReference type="EC" id="4.2.1.46" evidence="4 8"/>
<dbReference type="Pfam" id="PF16363">
    <property type="entry name" value="GDP_Man_Dehyd"/>
    <property type="match status" value="1"/>
</dbReference>
<dbReference type="Gene3D" id="3.40.50.720">
    <property type="entry name" value="NAD(P)-binding Rossmann-like Domain"/>
    <property type="match status" value="1"/>
</dbReference>
<dbReference type="InterPro" id="IPR005888">
    <property type="entry name" value="dTDP_Gluc_deHydtase"/>
</dbReference>
<name>A0A929BDI5_9PSEU</name>
<evidence type="ECO:0000256" key="2">
    <source>
        <dbReference type="ARBA" id="ARBA00001911"/>
    </source>
</evidence>
<evidence type="ECO:0000256" key="1">
    <source>
        <dbReference type="ARBA" id="ARBA00001539"/>
    </source>
</evidence>
<evidence type="ECO:0000256" key="4">
    <source>
        <dbReference type="ARBA" id="ARBA00011990"/>
    </source>
</evidence>
<dbReference type="PANTHER" id="PTHR43000">
    <property type="entry name" value="DTDP-D-GLUCOSE 4,6-DEHYDRATASE-RELATED"/>
    <property type="match status" value="1"/>
</dbReference>
<evidence type="ECO:0000259" key="10">
    <source>
        <dbReference type="Pfam" id="PF16363"/>
    </source>
</evidence>
<evidence type="ECO:0000256" key="5">
    <source>
        <dbReference type="ARBA" id="ARBA00016977"/>
    </source>
</evidence>
<dbReference type="AlphaFoldDB" id="A0A929BDI5"/>
<dbReference type="GO" id="GO:0008460">
    <property type="term" value="F:dTDP-glucose 4,6-dehydratase activity"/>
    <property type="evidence" value="ECO:0007669"/>
    <property type="project" value="UniProtKB-EC"/>
</dbReference>
<evidence type="ECO:0000256" key="7">
    <source>
        <dbReference type="ARBA" id="ARBA00023239"/>
    </source>
</evidence>
<dbReference type="NCBIfam" id="TIGR01181">
    <property type="entry name" value="dTDP_gluc_dehyt"/>
    <property type="match status" value="1"/>
</dbReference>
<dbReference type="SUPFAM" id="SSF51735">
    <property type="entry name" value="NAD(P)-binding Rossmann-fold domains"/>
    <property type="match status" value="1"/>
</dbReference>
<accession>A0A929BDI5</accession>
<reference evidence="11" key="1">
    <citation type="submission" date="2020-10" db="EMBL/GenBank/DDBJ databases">
        <title>Diversity and distribution of actinomycetes associated with coral in the coast of Hainan.</title>
        <authorList>
            <person name="Li F."/>
        </authorList>
    </citation>
    <scope>NUCLEOTIDE SEQUENCE</scope>
    <source>
        <strain evidence="11">HNM0983</strain>
    </source>
</reference>
<organism evidence="11 12">
    <name type="scientific">Saccharopolyspora montiporae</name>
    <dbReference type="NCBI Taxonomy" id="2781240"/>
    <lineage>
        <taxon>Bacteria</taxon>
        <taxon>Bacillati</taxon>
        <taxon>Actinomycetota</taxon>
        <taxon>Actinomycetes</taxon>
        <taxon>Pseudonocardiales</taxon>
        <taxon>Pseudonocardiaceae</taxon>
        <taxon>Saccharopolyspora</taxon>
    </lineage>
</organism>
<comment type="cofactor">
    <cofactor evidence="2 8">
        <name>NAD(+)</name>
        <dbReference type="ChEBI" id="CHEBI:57540"/>
    </cofactor>
</comment>
<protein>
    <recommendedName>
        <fullName evidence="5 8">dTDP-glucose 4,6-dehydratase</fullName>
        <ecNumber evidence="4 8">4.2.1.46</ecNumber>
    </recommendedName>
</protein>
<dbReference type="RefSeq" id="WP_193929972.1">
    <property type="nucleotide sequence ID" value="NZ_JADEYC010000041.1"/>
</dbReference>
<dbReference type="GO" id="GO:0009225">
    <property type="term" value="P:nucleotide-sugar metabolic process"/>
    <property type="evidence" value="ECO:0007669"/>
    <property type="project" value="InterPro"/>
</dbReference>
<dbReference type="EMBL" id="JADEYC010000041">
    <property type="protein sequence ID" value="MBE9376375.1"/>
    <property type="molecule type" value="Genomic_DNA"/>
</dbReference>